<dbReference type="EMBL" id="CAJOAZ010002572">
    <property type="protein sequence ID" value="CAF3941270.1"/>
    <property type="molecule type" value="Genomic_DNA"/>
</dbReference>
<evidence type="ECO:0000313" key="2">
    <source>
        <dbReference type="EMBL" id="CAF3941270.1"/>
    </source>
</evidence>
<accession>A0A819JXZ4</accession>
<evidence type="ECO:0000256" key="1">
    <source>
        <dbReference type="SAM" id="Coils"/>
    </source>
</evidence>
<sequence length="298" mass="35124">MECEENLDYMNQIESINADDINSDDEVIDDPLDDPKYCIDHDIHRENLLHYFTDISTNEFCSSLLTLLRKSNTCKLHANRLLAFISSILPAPNNVPKKMEDLLKQLEISNNTFKKYLSCKSCKEYVSFQNDFFSKCLSNDSRRFAFVYDMDAEESIKNIYIRLERDINEYRNQLRLMDDHDLTNNIGLNNLYQQLLRVIMINENYRINIKFLSITGDSPALGIGHNGYCCCHFSYIRGIHTEKKRQYFYEEKVFLCDIEKYDKHSQQAEETRKIAYGHKDNSNQEFEIDADFIPKNSE</sequence>
<dbReference type="AlphaFoldDB" id="A0A819JXZ4"/>
<keyword evidence="1" id="KW-0175">Coiled coil</keyword>
<proteinExistence type="predicted"/>
<comment type="caution">
    <text evidence="2">The sequence shown here is derived from an EMBL/GenBank/DDBJ whole genome shotgun (WGS) entry which is preliminary data.</text>
</comment>
<organism evidence="2 3">
    <name type="scientific">Adineta steineri</name>
    <dbReference type="NCBI Taxonomy" id="433720"/>
    <lineage>
        <taxon>Eukaryota</taxon>
        <taxon>Metazoa</taxon>
        <taxon>Spiralia</taxon>
        <taxon>Gnathifera</taxon>
        <taxon>Rotifera</taxon>
        <taxon>Eurotatoria</taxon>
        <taxon>Bdelloidea</taxon>
        <taxon>Adinetida</taxon>
        <taxon>Adinetidae</taxon>
        <taxon>Adineta</taxon>
    </lineage>
</organism>
<feature type="coiled-coil region" evidence="1">
    <location>
        <begin position="153"/>
        <end position="180"/>
    </location>
</feature>
<dbReference type="Proteomes" id="UP000663844">
    <property type="component" value="Unassembled WGS sequence"/>
</dbReference>
<gene>
    <name evidence="2" type="ORF">OXD698_LOCUS26141</name>
</gene>
<protein>
    <submittedName>
        <fullName evidence="2">Uncharacterized protein</fullName>
    </submittedName>
</protein>
<name>A0A819JXZ4_9BILA</name>
<evidence type="ECO:0000313" key="3">
    <source>
        <dbReference type="Proteomes" id="UP000663844"/>
    </source>
</evidence>
<reference evidence="2" key="1">
    <citation type="submission" date="2021-02" db="EMBL/GenBank/DDBJ databases">
        <authorList>
            <person name="Nowell W R."/>
        </authorList>
    </citation>
    <scope>NUCLEOTIDE SEQUENCE</scope>
</reference>